<organism evidence="8 9">
    <name type="scientific">Dioscorea zingiberensis</name>
    <dbReference type="NCBI Taxonomy" id="325984"/>
    <lineage>
        <taxon>Eukaryota</taxon>
        <taxon>Viridiplantae</taxon>
        <taxon>Streptophyta</taxon>
        <taxon>Embryophyta</taxon>
        <taxon>Tracheophyta</taxon>
        <taxon>Spermatophyta</taxon>
        <taxon>Magnoliopsida</taxon>
        <taxon>Liliopsida</taxon>
        <taxon>Dioscoreales</taxon>
        <taxon>Dioscoreaceae</taxon>
        <taxon>Dioscorea</taxon>
    </lineage>
</organism>
<dbReference type="Pfam" id="PF04577">
    <property type="entry name" value="Glyco_transf_61"/>
    <property type="match status" value="1"/>
</dbReference>
<evidence type="ECO:0000256" key="3">
    <source>
        <dbReference type="ARBA" id="ARBA00022676"/>
    </source>
</evidence>
<keyword evidence="3" id="KW-0328">Glycosyltransferase</keyword>
<protein>
    <recommendedName>
        <fullName evidence="7">Glycosyltransferase 61 catalytic domain-containing protein</fullName>
    </recommendedName>
</protein>
<comment type="caution">
    <text evidence="8">The sequence shown here is derived from an EMBL/GenBank/DDBJ whole genome shotgun (WGS) entry which is preliminary data.</text>
</comment>
<gene>
    <name evidence="8" type="ORF">J5N97_027892</name>
</gene>
<evidence type="ECO:0000256" key="4">
    <source>
        <dbReference type="ARBA" id="ARBA00022679"/>
    </source>
</evidence>
<evidence type="ECO:0000256" key="2">
    <source>
        <dbReference type="ARBA" id="ARBA00004881"/>
    </source>
</evidence>
<dbReference type="AlphaFoldDB" id="A0A9D5BY45"/>
<evidence type="ECO:0000259" key="7">
    <source>
        <dbReference type="Pfam" id="PF04577"/>
    </source>
</evidence>
<comment type="subcellular location">
    <subcellularLocation>
        <location evidence="1">Golgi apparatus membrane</location>
        <topology evidence="1">Single-pass type II membrane protein</topology>
    </subcellularLocation>
</comment>
<evidence type="ECO:0000256" key="5">
    <source>
        <dbReference type="ARBA" id="ARBA00023180"/>
    </source>
</evidence>
<dbReference type="GO" id="GO:0016763">
    <property type="term" value="F:pentosyltransferase activity"/>
    <property type="evidence" value="ECO:0007669"/>
    <property type="project" value="UniProtKB-ARBA"/>
</dbReference>
<keyword evidence="4" id="KW-0808">Transferase</keyword>
<sequence>MGYEAKLIRTFSHAEPQKLGFGVLLVACLMISIAYTSFTKPFEFPFSSISSRLSAHINPVFGVTLSSRVLDEGSEKDINVTVQNSGNQYQTMSSTPENITAIITSNSNQSDAIINCNVADQRSAFCEMNGDIRILGSSSSLVIFDSSKRNRTWRIRPYARKQDNVAMDGVREVTLKTSADHRELPHCEIIHTSPAIVFSVGGYTGNFFHDFTDVLVPLFLTSHQFNGEVHFLVTNMRSWWINKYRPIFKRLSKYQVIDFDTDDKVQCFSKAIVGLRSHKELSIDSSRSPNHYSMLDFTKFMRNTYSLERETPTKYLGKHNGKKPRLLIISRKRTRRFTNISKITSMAEKLGFEVVVAEANSSTNMKDFACMVNSCDVMMGVHGAGLTNLVFLPTNAIFIQVVPWGSLDWITTNYFKEPAMDMKLRYLEYRISEEESTLMEVYPRDHPVFKDPLSIHKHGWNAIKEMFLDKQNVKLNLRRFRAVLVKALLLLRH</sequence>
<keyword evidence="6" id="KW-0812">Transmembrane</keyword>
<reference evidence="8" key="2">
    <citation type="journal article" date="2022" name="Hortic Res">
        <title>The genome of Dioscorea zingiberensis sheds light on the biosynthesis, origin and evolution of the medicinally important diosgenin saponins.</title>
        <authorList>
            <person name="Li Y."/>
            <person name="Tan C."/>
            <person name="Li Z."/>
            <person name="Guo J."/>
            <person name="Li S."/>
            <person name="Chen X."/>
            <person name="Wang C."/>
            <person name="Dai X."/>
            <person name="Yang H."/>
            <person name="Song W."/>
            <person name="Hou L."/>
            <person name="Xu J."/>
            <person name="Tong Z."/>
            <person name="Xu A."/>
            <person name="Yuan X."/>
            <person name="Wang W."/>
            <person name="Yang Q."/>
            <person name="Chen L."/>
            <person name="Sun Z."/>
            <person name="Wang K."/>
            <person name="Pan B."/>
            <person name="Chen J."/>
            <person name="Bao Y."/>
            <person name="Liu F."/>
            <person name="Qi X."/>
            <person name="Gang D.R."/>
            <person name="Wen J."/>
            <person name="Li J."/>
        </authorList>
    </citation>
    <scope>NUCLEOTIDE SEQUENCE</scope>
    <source>
        <strain evidence="8">Dzin_1.0</strain>
    </source>
</reference>
<evidence type="ECO:0000313" key="8">
    <source>
        <dbReference type="EMBL" id="KAJ0962770.1"/>
    </source>
</evidence>
<keyword evidence="6" id="KW-0472">Membrane</keyword>
<name>A0A9D5BY45_9LILI</name>
<feature type="transmembrane region" description="Helical" evidence="6">
    <location>
        <begin position="21"/>
        <end position="38"/>
    </location>
</feature>
<keyword evidence="9" id="KW-1185">Reference proteome</keyword>
<dbReference type="InterPro" id="IPR007657">
    <property type="entry name" value="Glycosyltransferase_61"/>
</dbReference>
<dbReference type="InterPro" id="IPR049625">
    <property type="entry name" value="Glyco_transf_61_cat"/>
</dbReference>
<comment type="pathway">
    <text evidence="2">Glycan metabolism.</text>
</comment>
<proteinExistence type="predicted"/>
<evidence type="ECO:0000313" key="9">
    <source>
        <dbReference type="Proteomes" id="UP001085076"/>
    </source>
</evidence>
<dbReference type="Proteomes" id="UP001085076">
    <property type="component" value="Miscellaneous, Linkage group lg09"/>
</dbReference>
<evidence type="ECO:0000256" key="1">
    <source>
        <dbReference type="ARBA" id="ARBA00004323"/>
    </source>
</evidence>
<dbReference type="PANTHER" id="PTHR20961">
    <property type="entry name" value="GLYCOSYLTRANSFERASE"/>
    <property type="match status" value="1"/>
</dbReference>
<dbReference type="GO" id="GO:0000139">
    <property type="term" value="C:Golgi membrane"/>
    <property type="evidence" value="ECO:0007669"/>
    <property type="project" value="UniProtKB-SubCell"/>
</dbReference>
<dbReference type="OrthoDB" id="529273at2759"/>
<keyword evidence="6" id="KW-1133">Transmembrane helix</keyword>
<evidence type="ECO:0000256" key="6">
    <source>
        <dbReference type="SAM" id="Phobius"/>
    </source>
</evidence>
<dbReference type="EMBL" id="JAGGNH010000009">
    <property type="protein sequence ID" value="KAJ0962770.1"/>
    <property type="molecule type" value="Genomic_DNA"/>
</dbReference>
<keyword evidence="5" id="KW-0325">Glycoprotein</keyword>
<reference evidence="8" key="1">
    <citation type="submission" date="2021-03" db="EMBL/GenBank/DDBJ databases">
        <authorList>
            <person name="Li Z."/>
            <person name="Yang C."/>
        </authorList>
    </citation>
    <scope>NUCLEOTIDE SEQUENCE</scope>
    <source>
        <strain evidence="8">Dzin_1.0</strain>
        <tissue evidence="8">Leaf</tissue>
    </source>
</reference>
<feature type="domain" description="Glycosyltransferase 61 catalytic" evidence="7">
    <location>
        <begin position="207"/>
        <end position="397"/>
    </location>
</feature>
<dbReference type="PANTHER" id="PTHR20961:SF5">
    <property type="entry name" value="GLYCOSYLTRANSFERASE-RELATED"/>
    <property type="match status" value="1"/>
</dbReference>
<accession>A0A9D5BY45</accession>